<sequence length="101" mass="10975">MQSDVFERFGAKVEFGQHAPGLFMVIAERHDPVPLISAYDGTVVMRLTSRTSVIARLSLTNALALQKEPGIRSVGGVNMDLNRYKAFLTSLGVKEIPDLGG</sequence>
<evidence type="ECO:0000313" key="2">
    <source>
        <dbReference type="Proteomes" id="UP000002725"/>
    </source>
</evidence>
<accession>B4S6C4</accession>
<proteinExistence type="predicted"/>
<protein>
    <submittedName>
        <fullName evidence="1">Uncharacterized protein</fullName>
    </submittedName>
</protein>
<dbReference type="AlphaFoldDB" id="B4S6C4"/>
<reference evidence="1" key="1">
    <citation type="submission" date="2008-06" db="EMBL/GenBank/DDBJ databases">
        <title>Complete sequence of chromosome of Prosthecochloris aestuarii DSM 271.</title>
        <authorList>
            <consortium name="US DOE Joint Genome Institute"/>
            <person name="Lucas S."/>
            <person name="Copeland A."/>
            <person name="Lapidus A."/>
            <person name="Glavina del Rio T."/>
            <person name="Dalin E."/>
            <person name="Tice H."/>
            <person name="Bruce D."/>
            <person name="Goodwin L."/>
            <person name="Pitluck S."/>
            <person name="Schmutz J."/>
            <person name="Larimer F."/>
            <person name="Land M."/>
            <person name="Hauser L."/>
            <person name="Kyrpides N."/>
            <person name="Anderson I."/>
            <person name="Liu Z."/>
            <person name="Li T."/>
            <person name="Zhao F."/>
            <person name="Overmann J."/>
            <person name="Bryant D.A."/>
            <person name="Richardson P."/>
        </authorList>
    </citation>
    <scope>NUCLEOTIDE SEQUENCE [LARGE SCALE GENOMIC DNA]</scope>
    <source>
        <strain evidence="1">DSM 271</strain>
    </source>
</reference>
<dbReference type="RefSeq" id="WP_012506756.1">
    <property type="nucleotide sequence ID" value="NC_011059.1"/>
</dbReference>
<dbReference type="Proteomes" id="UP000002725">
    <property type="component" value="Chromosome"/>
</dbReference>
<evidence type="ECO:0000313" key="1">
    <source>
        <dbReference type="EMBL" id="ACF47226.1"/>
    </source>
</evidence>
<gene>
    <name evidence="1" type="ordered locus">Paes_2224</name>
</gene>
<keyword evidence="2" id="KW-1185">Reference proteome</keyword>
<dbReference type="EMBL" id="CP001108">
    <property type="protein sequence ID" value="ACF47226.1"/>
    <property type="molecule type" value="Genomic_DNA"/>
</dbReference>
<dbReference type="HOGENOM" id="CLU_2289044_0_0_10"/>
<dbReference type="eggNOG" id="ENOG502ZICK">
    <property type="taxonomic scope" value="Bacteria"/>
</dbReference>
<name>B4S6C4_PROA2</name>
<dbReference type="STRING" id="290512.Paes_2224"/>
<dbReference type="KEGG" id="paa:Paes_2224"/>
<organism evidence="1 2">
    <name type="scientific">Prosthecochloris aestuarii (strain DSM 271 / SK 413)</name>
    <dbReference type="NCBI Taxonomy" id="290512"/>
    <lineage>
        <taxon>Bacteria</taxon>
        <taxon>Pseudomonadati</taxon>
        <taxon>Chlorobiota</taxon>
        <taxon>Chlorobiia</taxon>
        <taxon>Chlorobiales</taxon>
        <taxon>Chlorobiaceae</taxon>
        <taxon>Prosthecochloris</taxon>
    </lineage>
</organism>